<protein>
    <submittedName>
        <fullName evidence="3">N-acetyltransferase</fullName>
    </submittedName>
</protein>
<evidence type="ECO:0000259" key="2">
    <source>
        <dbReference type="PROSITE" id="PS51186"/>
    </source>
</evidence>
<dbReference type="PANTHER" id="PTHR43792:SF1">
    <property type="entry name" value="N-ACETYLTRANSFERASE DOMAIN-CONTAINING PROTEIN"/>
    <property type="match status" value="1"/>
</dbReference>
<accession>A0A4Q2JJF5</accession>
<dbReference type="RefSeq" id="WP_129232409.1">
    <property type="nucleotide sequence ID" value="NZ_SDPO01000004.1"/>
</dbReference>
<dbReference type="EMBL" id="SDPO01000004">
    <property type="protein sequence ID" value="RXZ46686.1"/>
    <property type="molecule type" value="Genomic_DNA"/>
</dbReference>
<feature type="domain" description="N-acetyltransferase" evidence="2">
    <location>
        <begin position="15"/>
        <end position="186"/>
    </location>
</feature>
<keyword evidence="4" id="KW-1185">Reference proteome</keyword>
<dbReference type="GO" id="GO:0016747">
    <property type="term" value="F:acyltransferase activity, transferring groups other than amino-acyl groups"/>
    <property type="evidence" value="ECO:0007669"/>
    <property type="project" value="InterPro"/>
</dbReference>
<dbReference type="InterPro" id="IPR000182">
    <property type="entry name" value="GNAT_dom"/>
</dbReference>
<dbReference type="InterPro" id="IPR051531">
    <property type="entry name" value="N-acetyltransferase"/>
</dbReference>
<dbReference type="PANTHER" id="PTHR43792">
    <property type="entry name" value="GNAT FAMILY, PUTATIVE (AFU_ORTHOLOGUE AFUA_3G00765)-RELATED-RELATED"/>
    <property type="match status" value="1"/>
</dbReference>
<keyword evidence="3" id="KW-0808">Transferase</keyword>
<sequence length="194" mass="21446">MTTPDVHWPRSAGPITLRPPTNADLDQVLEWRNRPEVTRWLLRTEVEPAAFRKVWLDGIDDPNDHSAIAVVGDEVVGTGSLWITDAMGQNHVDPGPWRRAEGGIGYGVAPAHAGRGYATEIARALLDLAFGELGVHRVTAGCFADNTASWRVMEKLGMRREQHGVRDSWHADLGWVDGYTYAILGEEWRASRAG</sequence>
<reference evidence="3 4" key="1">
    <citation type="submission" date="2019-01" db="EMBL/GenBank/DDBJ databases">
        <authorList>
            <person name="Li J."/>
        </authorList>
    </citation>
    <scope>NUCLEOTIDE SEQUENCE [LARGE SCALE GENOMIC DNA]</scope>
    <source>
        <strain evidence="3 4">CCUG 35506</strain>
    </source>
</reference>
<proteinExistence type="predicted"/>
<evidence type="ECO:0000313" key="3">
    <source>
        <dbReference type="EMBL" id="RXZ46686.1"/>
    </source>
</evidence>
<dbReference type="Proteomes" id="UP000292935">
    <property type="component" value="Unassembled WGS sequence"/>
</dbReference>
<dbReference type="PROSITE" id="PS51186">
    <property type="entry name" value="GNAT"/>
    <property type="match status" value="1"/>
</dbReference>
<comment type="caution">
    <text evidence="3">The sequence shown here is derived from an EMBL/GenBank/DDBJ whole genome shotgun (WGS) entry which is preliminary data.</text>
</comment>
<organism evidence="3 4">
    <name type="scientific">Agromyces fucosus</name>
    <dbReference type="NCBI Taxonomy" id="41985"/>
    <lineage>
        <taxon>Bacteria</taxon>
        <taxon>Bacillati</taxon>
        <taxon>Actinomycetota</taxon>
        <taxon>Actinomycetes</taxon>
        <taxon>Micrococcales</taxon>
        <taxon>Microbacteriaceae</taxon>
        <taxon>Agromyces</taxon>
    </lineage>
</organism>
<dbReference type="Pfam" id="PF13302">
    <property type="entry name" value="Acetyltransf_3"/>
    <property type="match status" value="1"/>
</dbReference>
<dbReference type="SUPFAM" id="SSF55729">
    <property type="entry name" value="Acyl-CoA N-acyltransferases (Nat)"/>
    <property type="match status" value="1"/>
</dbReference>
<dbReference type="OrthoDB" id="9132139at2"/>
<dbReference type="AlphaFoldDB" id="A0A4Q2JJF5"/>
<dbReference type="CDD" id="cd04301">
    <property type="entry name" value="NAT_SF"/>
    <property type="match status" value="1"/>
</dbReference>
<gene>
    <name evidence="3" type="ORF">ESP57_17610</name>
</gene>
<feature type="region of interest" description="Disordered" evidence="1">
    <location>
        <begin position="1"/>
        <end position="20"/>
    </location>
</feature>
<dbReference type="InterPro" id="IPR016181">
    <property type="entry name" value="Acyl_CoA_acyltransferase"/>
</dbReference>
<name>A0A4Q2JJF5_9MICO</name>
<evidence type="ECO:0000313" key="4">
    <source>
        <dbReference type="Proteomes" id="UP000292935"/>
    </source>
</evidence>
<evidence type="ECO:0000256" key="1">
    <source>
        <dbReference type="SAM" id="MobiDB-lite"/>
    </source>
</evidence>
<dbReference type="Gene3D" id="3.40.630.30">
    <property type="match status" value="1"/>
</dbReference>